<dbReference type="InterPro" id="IPR058545">
    <property type="entry name" value="Beta-prop_EMC1_1st"/>
</dbReference>
<evidence type="ECO:0000256" key="11">
    <source>
        <dbReference type="SAM" id="Phobius"/>
    </source>
</evidence>
<dbReference type="GO" id="GO:0034975">
    <property type="term" value="P:protein folding in endoplasmic reticulum"/>
    <property type="evidence" value="ECO:0007669"/>
    <property type="project" value="TreeGrafter"/>
</dbReference>
<dbReference type="EMBL" id="JH921446">
    <property type="protein sequence ID" value="EKD14412.1"/>
    <property type="molecule type" value="Genomic_DNA"/>
</dbReference>
<keyword evidence="8 11" id="KW-1133">Transmembrane helix</keyword>
<keyword evidence="9 11" id="KW-0472">Membrane</keyword>
<dbReference type="FunCoup" id="K1WPU9">
    <property type="interactions" value="750"/>
</dbReference>
<gene>
    <name evidence="14" type="ORF">MBM_07642</name>
</gene>
<dbReference type="Pfam" id="PF25293">
    <property type="entry name" value="Beta-prop_EMC1_N"/>
    <property type="match status" value="1"/>
</dbReference>
<evidence type="ECO:0000259" key="13">
    <source>
        <dbReference type="Pfam" id="PF25293"/>
    </source>
</evidence>
<dbReference type="InterPro" id="IPR011047">
    <property type="entry name" value="Quinoprotein_ADH-like_sf"/>
</dbReference>
<evidence type="ECO:0000256" key="9">
    <source>
        <dbReference type="ARBA" id="ARBA00023136"/>
    </source>
</evidence>
<accession>K1WPU9</accession>
<dbReference type="OMA" id="SWAEVYH"/>
<reference evidence="14 15" key="1">
    <citation type="journal article" date="2012" name="BMC Genomics">
        <title>Sequencing the genome of Marssonina brunnea reveals fungus-poplar co-evolution.</title>
        <authorList>
            <person name="Zhu S."/>
            <person name="Cao Y.-Z."/>
            <person name="Jiang C."/>
            <person name="Tan B.-Y."/>
            <person name="Wang Z."/>
            <person name="Feng S."/>
            <person name="Zhang L."/>
            <person name="Su X.-H."/>
            <person name="Brejova B."/>
            <person name="Vinar T."/>
            <person name="Xu M."/>
            <person name="Wang M.-X."/>
            <person name="Zhang S.-G."/>
            <person name="Huang M.-R."/>
            <person name="Wu R."/>
            <person name="Zhou Y."/>
        </authorList>
    </citation>
    <scope>NUCLEOTIDE SEQUENCE [LARGE SCALE GENOMIC DNA]</scope>
    <source>
        <strain evidence="14 15">MB_m1</strain>
    </source>
</reference>
<protein>
    <recommendedName>
        <fullName evidence="4">ER membrane protein complex subunit 1</fullName>
    </recommendedName>
</protein>
<dbReference type="InterPro" id="IPR026895">
    <property type="entry name" value="EMC1"/>
</dbReference>
<evidence type="ECO:0000256" key="8">
    <source>
        <dbReference type="ARBA" id="ARBA00022989"/>
    </source>
</evidence>
<sequence length="1014" mass="109726">MTCLVAAAHRTRDYQPDYQPPKLQIASSRPSARCSASIHPENMRLPLNLLSLTLSILPGTFAVFADEAYVVDYHYELIGLPQAHNTFFHRPRIDEKATLLYTLSDLGVLGAVHPGTGKVVWRQVVGGDNGLLRPVEGENLVVSATGQRVDAWDAMSGRESWGNIFPGTVKDLEVMESAARDNKPKDILALFEEDGKGLLRKLKGRNGDVAWEYQDHSDGIPLQVSTDVLNVFVISLHGSVGAYNLKVTTLDPVTGKKITDYILNTKGDVHTAEDVLIVGANSALPIIAWTDKAFKNLKVNVLGKASSLQSLPLKESDGEIIKVSIHAPNLVQSLPHFLVHSHSATSNRADVYHIDLKTWAIKKEYELPKLRGKGAISVSSQEGNVYFTRVTEDEVIIVSSVSHGILGSWPMKASSDSRTYVHGASEVVQRTPDTYSVRCAVLSSNEDWVLIRNGVIDWSRPEGLSGGVAAQWAEIPQSESLAKTLEAEAHSNPLSAYIHRVKRHVNDLQYLPDYLQKLPTRLLSSIFSGDAAAPKSGVLTRDSFGFNKLILVATRRGRVYGIDAGNQGAIAWNSKAFDIPTGSKWDVKGIWVEQTRGYVTIRGADGEYVVLETTSGKNIEAMMPGSWPPVQSTAVVDSPSGPWLLPIGVDGNPGDIPIAWVPTANLVVQGNNGEVKGLRFEENGSNGVPVVAWTFQPGSGQKVVKVVSRPAHDPVASIGRVLGDRTVLYKYLNPNIVLVTAVSDESSTASFYLLDSVSGDVLYSASHEGVDTKQPIASALTENWFAYSLWSDLASSTTELPASKGYQIVVSDLYESAVANDRGPMGAEGNSSSLEPSGIPNAEPALPHVITQSFLIPEAISHMAVTQTGQGITTRQLLCTVAGSNAIVGIPRAVLDPRRPVGRDPTPLEAEEGLFRYTPVIDFDPKIVLSHQREVIGVKDVITSPAILESTSLVFAYGIDVFGTRVAPSMAFDILGRGFNKLSLVGTVLALWVGVFVVAPMVRKKQINGRWMTA</sequence>
<keyword evidence="10" id="KW-0325">Glycoprotein</keyword>
<evidence type="ECO:0000313" key="15">
    <source>
        <dbReference type="Proteomes" id="UP000006753"/>
    </source>
</evidence>
<evidence type="ECO:0000256" key="1">
    <source>
        <dbReference type="ARBA" id="ARBA00004115"/>
    </source>
</evidence>
<dbReference type="InParanoid" id="K1WPU9"/>
<dbReference type="GeneID" id="18763577"/>
<dbReference type="OrthoDB" id="28092at2759"/>
<keyword evidence="7" id="KW-0256">Endoplasmic reticulum</keyword>
<dbReference type="HOGENOM" id="CLU_005034_0_1_1"/>
<dbReference type="eggNOG" id="KOG2103">
    <property type="taxonomic scope" value="Eukaryota"/>
</dbReference>
<dbReference type="InterPro" id="IPR015943">
    <property type="entry name" value="WD40/YVTN_repeat-like_dom_sf"/>
</dbReference>
<evidence type="ECO:0000256" key="5">
    <source>
        <dbReference type="ARBA" id="ARBA00022692"/>
    </source>
</evidence>
<proteinExistence type="inferred from homology"/>
<name>K1WPU9_MARBU</name>
<feature type="domain" description="ER membrane protein complex subunit 1 C-terminal" evidence="12">
    <location>
        <begin position="781"/>
        <end position="1011"/>
    </location>
</feature>
<comment type="subcellular location">
    <subcellularLocation>
        <location evidence="1">Endoplasmic reticulum membrane</location>
        <topology evidence="1">Single-pass type I membrane protein</topology>
    </subcellularLocation>
</comment>
<feature type="domain" description="EMC1 first beta-propeller" evidence="13">
    <location>
        <begin position="62"/>
        <end position="462"/>
    </location>
</feature>
<dbReference type="PANTHER" id="PTHR21573:SF0">
    <property type="entry name" value="ER MEMBRANE PROTEIN COMPLEX SUBUNIT 1"/>
    <property type="match status" value="1"/>
</dbReference>
<feature type="transmembrane region" description="Helical" evidence="11">
    <location>
        <begin position="982"/>
        <end position="1002"/>
    </location>
</feature>
<dbReference type="Pfam" id="PF07774">
    <property type="entry name" value="EMC1_C"/>
    <property type="match status" value="1"/>
</dbReference>
<dbReference type="InterPro" id="IPR011678">
    <property type="entry name" value="EMC1_C"/>
</dbReference>
<evidence type="ECO:0000259" key="12">
    <source>
        <dbReference type="Pfam" id="PF07774"/>
    </source>
</evidence>
<dbReference type="PANTHER" id="PTHR21573">
    <property type="entry name" value="ER MEMBRANE PROTEIN COMPLEX SUBUNIT 1"/>
    <property type="match status" value="1"/>
</dbReference>
<comment type="subunit">
    <text evidence="3">Component of the ER membrane protein complex (EMC).</text>
</comment>
<dbReference type="Proteomes" id="UP000006753">
    <property type="component" value="Unassembled WGS sequence"/>
</dbReference>
<dbReference type="Gene3D" id="2.130.10.10">
    <property type="entry name" value="YVTN repeat-like/Quinoprotein amine dehydrogenase"/>
    <property type="match status" value="1"/>
</dbReference>
<evidence type="ECO:0000256" key="10">
    <source>
        <dbReference type="ARBA" id="ARBA00023180"/>
    </source>
</evidence>
<evidence type="ECO:0000313" key="14">
    <source>
        <dbReference type="EMBL" id="EKD14412.1"/>
    </source>
</evidence>
<dbReference type="GO" id="GO:0072546">
    <property type="term" value="C:EMC complex"/>
    <property type="evidence" value="ECO:0007669"/>
    <property type="project" value="InterPro"/>
</dbReference>
<organism evidence="14 15">
    <name type="scientific">Marssonina brunnea f. sp. multigermtubi (strain MB_m1)</name>
    <name type="common">Marssonina leaf spot fungus</name>
    <dbReference type="NCBI Taxonomy" id="1072389"/>
    <lineage>
        <taxon>Eukaryota</taxon>
        <taxon>Fungi</taxon>
        <taxon>Dikarya</taxon>
        <taxon>Ascomycota</taxon>
        <taxon>Pezizomycotina</taxon>
        <taxon>Leotiomycetes</taxon>
        <taxon>Helotiales</taxon>
        <taxon>Drepanopezizaceae</taxon>
        <taxon>Drepanopeziza</taxon>
    </lineage>
</organism>
<evidence type="ECO:0000256" key="2">
    <source>
        <dbReference type="ARBA" id="ARBA00007904"/>
    </source>
</evidence>
<dbReference type="AlphaFoldDB" id="K1WPU9"/>
<keyword evidence="6" id="KW-0732">Signal</keyword>
<dbReference type="STRING" id="1072389.K1WPU9"/>
<comment type="similarity">
    <text evidence="2">Belongs to the EMC1 family.</text>
</comment>
<evidence type="ECO:0000256" key="3">
    <source>
        <dbReference type="ARBA" id="ARBA00011276"/>
    </source>
</evidence>
<keyword evidence="5 11" id="KW-0812">Transmembrane</keyword>
<keyword evidence="15" id="KW-1185">Reference proteome</keyword>
<evidence type="ECO:0000256" key="6">
    <source>
        <dbReference type="ARBA" id="ARBA00022729"/>
    </source>
</evidence>
<dbReference type="KEGG" id="mbe:MBM_07642"/>
<dbReference type="SUPFAM" id="SSF50998">
    <property type="entry name" value="Quinoprotein alcohol dehydrogenase-like"/>
    <property type="match status" value="1"/>
</dbReference>
<evidence type="ECO:0000256" key="4">
    <source>
        <dbReference type="ARBA" id="ARBA00020824"/>
    </source>
</evidence>
<evidence type="ECO:0000256" key="7">
    <source>
        <dbReference type="ARBA" id="ARBA00022824"/>
    </source>
</evidence>